<feature type="domain" description="Thiopeptide-type bacteriocin biosynthesis" evidence="1">
    <location>
        <begin position="14"/>
        <end position="330"/>
    </location>
</feature>
<dbReference type="Proteomes" id="UP001342631">
    <property type="component" value="Unassembled WGS sequence"/>
</dbReference>
<accession>A0ABQ6QVI8</accession>
<keyword evidence="3" id="KW-1185">Reference proteome</keyword>
<proteinExistence type="predicted"/>
<dbReference type="RefSeq" id="WP_338278819.1">
    <property type="nucleotide sequence ID" value="NZ_BTTX01000004.1"/>
</dbReference>
<dbReference type="InterPro" id="IPR023809">
    <property type="entry name" value="Thiopep_bacteriocin_synth_dom"/>
</dbReference>
<protein>
    <recommendedName>
        <fullName evidence="1">Thiopeptide-type bacteriocin biosynthesis domain-containing protein</fullName>
    </recommendedName>
</protein>
<evidence type="ECO:0000313" key="3">
    <source>
        <dbReference type="Proteomes" id="UP001342631"/>
    </source>
</evidence>
<dbReference type="Pfam" id="PF14028">
    <property type="entry name" value="Lant_dehydr_C"/>
    <property type="match status" value="1"/>
</dbReference>
<gene>
    <name evidence="2" type="ORF">ASNO1_42420</name>
</gene>
<organism evidence="2 3">
    <name type="scientific">Corallococcus caeni</name>
    <dbReference type="NCBI Taxonomy" id="3082388"/>
    <lineage>
        <taxon>Bacteria</taxon>
        <taxon>Pseudomonadati</taxon>
        <taxon>Myxococcota</taxon>
        <taxon>Myxococcia</taxon>
        <taxon>Myxococcales</taxon>
        <taxon>Cystobacterineae</taxon>
        <taxon>Myxococcaceae</taxon>
        <taxon>Corallococcus</taxon>
    </lineage>
</organism>
<comment type="caution">
    <text evidence="2">The sequence shown here is derived from an EMBL/GenBank/DDBJ whole genome shotgun (WGS) entry which is preliminary data.</text>
</comment>
<reference evidence="2 3" key="1">
    <citation type="journal article" date="2024" name="Arch. Microbiol.">
        <title>Corallococcus caeni sp. nov., a novel myxobacterium isolated from activated sludge.</title>
        <authorList>
            <person name="Tomita S."/>
            <person name="Nakai R."/>
            <person name="Kuroda K."/>
            <person name="Kurashita H."/>
            <person name="Hatamoto M."/>
            <person name="Yamaguchi T."/>
            <person name="Narihiro T."/>
        </authorList>
    </citation>
    <scope>NUCLEOTIDE SEQUENCE [LARGE SCALE GENOMIC DNA]</scope>
    <source>
        <strain evidence="2 3">NO1</strain>
    </source>
</reference>
<dbReference type="EMBL" id="BTTX01000004">
    <property type="protein sequence ID" value="GMU07989.1"/>
    <property type="molecule type" value="Genomic_DNA"/>
</dbReference>
<name>A0ABQ6QVI8_9BACT</name>
<sequence length="353" mass="39784">MTPGLPLHSADPALSANLYCDHHLDALLQQAIAPFWSELREDGHLRHAALWFTRYTRRGEHLKLRLHLPVERVPWARERLEAAAARFFGSLKDVPLPERNPPSFAPPIDVEDQPTTNAPDRSLLWTTFRRSPVVLGTERYLQDSRHAGLFAQALSASAEVVLTQLMPEVPRPTYARKRQSLLIQMLIAALGETAFTAAQWQAYLEYHHGWLLRHLLSNKESSTFTRESILAEFDQRALQMQPAIDALSATMAVELKQGPGSVPPDHELSDWRTSVRAFFQHAATYRGHADYDVDPYTGDFAFLPLFKLLHGCANQFGFRVNNELYTHHLLLLAARKLTSTEHGAGFAVSGECP</sequence>
<evidence type="ECO:0000259" key="1">
    <source>
        <dbReference type="Pfam" id="PF14028"/>
    </source>
</evidence>
<evidence type="ECO:0000313" key="2">
    <source>
        <dbReference type="EMBL" id="GMU07989.1"/>
    </source>
</evidence>